<comment type="similarity">
    <text evidence="6 16">Belongs to the class-IV pyridoxal-phosphate-dependent aminotransferase family.</text>
</comment>
<dbReference type="GO" id="GO:0009097">
    <property type="term" value="P:isoleucine biosynthetic process"/>
    <property type="evidence" value="ECO:0007669"/>
    <property type="project" value="UniProtKB-UniPathway"/>
</dbReference>
<evidence type="ECO:0000256" key="17">
    <source>
        <dbReference type="RuleBase" id="RU004516"/>
    </source>
</evidence>
<evidence type="ECO:0000256" key="14">
    <source>
        <dbReference type="ARBA" id="ARBA00049229"/>
    </source>
</evidence>
<dbReference type="InterPro" id="IPR005786">
    <property type="entry name" value="B_amino_transII"/>
</dbReference>
<reference evidence="19 20" key="1">
    <citation type="journal article" date="2011" name="Stand. Genomic Sci.">
        <title>Complete genome sequence of Weeksella virosa type strain (9751).</title>
        <authorList>
            <person name="Lang E."/>
            <person name="Teshima H."/>
            <person name="Lucas S."/>
            <person name="Lapidus A."/>
            <person name="Hammon N."/>
            <person name="Deshpande S."/>
            <person name="Nolan M."/>
            <person name="Cheng J.F."/>
            <person name="Pitluck S."/>
            <person name="Liolios K."/>
            <person name="Pagani I."/>
            <person name="Mikhailova N."/>
            <person name="Ivanova N."/>
            <person name="Mavromatis K."/>
            <person name="Pati A."/>
            <person name="Tapia R."/>
            <person name="Han C."/>
            <person name="Goodwin L."/>
            <person name="Chen A."/>
            <person name="Palaniappan K."/>
            <person name="Land M."/>
            <person name="Hauser L."/>
            <person name="Chang Y.J."/>
            <person name="Jeffries C.D."/>
            <person name="Brambilla E.M."/>
            <person name="Kopitz M."/>
            <person name="Rohde M."/>
            <person name="Goker M."/>
            <person name="Tindall B.J."/>
            <person name="Detter J.C."/>
            <person name="Woyke T."/>
            <person name="Bristow J."/>
            <person name="Eisen J.A."/>
            <person name="Markowitz V."/>
            <person name="Hugenholtz P."/>
            <person name="Klenk H.P."/>
            <person name="Kyrpides N.C."/>
        </authorList>
    </citation>
    <scope>NUCLEOTIDE SEQUENCE [LARGE SCALE GENOMIC DNA]</scope>
    <source>
        <strain evidence="20">ATCC 43766 / DSM 16922 / JCM 21250 / NBRC 16016 / NCTC 11634 / CL345/78</strain>
    </source>
</reference>
<evidence type="ECO:0000313" key="19">
    <source>
        <dbReference type="EMBL" id="ADX68205.1"/>
    </source>
</evidence>
<evidence type="ECO:0000256" key="15">
    <source>
        <dbReference type="PIRSR" id="PIRSR006468-1"/>
    </source>
</evidence>
<comment type="pathway">
    <text evidence="5">Amino-acid biosynthesis; L-leucine biosynthesis; L-leucine from 3-methyl-2-oxobutanoate: step 4/4.</text>
</comment>
<evidence type="ECO:0000256" key="1">
    <source>
        <dbReference type="ARBA" id="ARBA00001933"/>
    </source>
</evidence>
<reference evidence="20" key="2">
    <citation type="journal article" date="2011" name="Stand. Genomic Sci.">
        <title>Complete genome sequence of Weeksella virosa type strain (9751T).</title>
        <authorList>
            <person name="Lang E."/>
            <person name="Teshima H."/>
            <person name="Lucas S."/>
            <person name="Lapidus A."/>
            <person name="Hammon N."/>
            <person name="Deshpande S."/>
            <person name="Nolan M."/>
            <person name="Cheng J."/>
            <person name="Pitluck S."/>
            <person name="Liolios K."/>
            <person name="Pagani I."/>
            <person name="Mikhailova N."/>
            <person name="Ivanova N."/>
            <person name="Mavromatis K."/>
            <person name="Pati A."/>
            <person name="Tapia R."/>
            <person name="Han C."/>
            <person name="Goodwin L."/>
            <person name="Chen A."/>
            <person name="Palaniappan K."/>
            <person name="Land M."/>
            <person name="Hauser L."/>
            <person name="Chang Y."/>
            <person name="Jeffries C."/>
            <person name="Brambilla E."/>
            <person name="Kopitz M."/>
            <person name="Rohde M."/>
            <person name="Goker M."/>
            <person name="Tindall B."/>
            <person name="Detter J."/>
            <person name="Woyke T."/>
            <person name="Bristow J."/>
            <person name="Eisen J."/>
            <person name="Markowitz V."/>
            <person name="Hugenholtz P."/>
            <person name="Klenk H."/>
            <person name="Kyrpides N."/>
        </authorList>
    </citation>
    <scope>NUCLEOTIDE SEQUENCE [LARGE SCALE GENOMIC DNA]</scope>
    <source>
        <strain evidence="20">ATCC 43766 / DSM 16922 / JCM 21250 / NBRC 16016 / NCTC 11634 / CL345/78</strain>
    </source>
</reference>
<evidence type="ECO:0000256" key="6">
    <source>
        <dbReference type="ARBA" id="ARBA00009320"/>
    </source>
</evidence>
<evidence type="ECO:0000256" key="16">
    <source>
        <dbReference type="RuleBase" id="RU004106"/>
    </source>
</evidence>
<evidence type="ECO:0000256" key="11">
    <source>
        <dbReference type="ARBA" id="ARBA00023304"/>
    </source>
</evidence>
<dbReference type="InterPro" id="IPR033939">
    <property type="entry name" value="BCAT_family"/>
</dbReference>
<dbReference type="RefSeq" id="WP_013598594.1">
    <property type="nucleotide sequence ID" value="NC_015144.1"/>
</dbReference>
<dbReference type="PANTHER" id="PTHR11825:SF44">
    <property type="entry name" value="BRANCHED-CHAIN-AMINO-ACID AMINOTRANSFERASE"/>
    <property type="match status" value="1"/>
</dbReference>
<evidence type="ECO:0000256" key="3">
    <source>
        <dbReference type="ARBA" id="ARBA00004824"/>
    </source>
</evidence>
<gene>
    <name evidence="19" type="ordered locus">Weevi_1505</name>
</gene>
<keyword evidence="9 18" id="KW-0808">Transferase</keyword>
<dbReference type="HOGENOM" id="CLU_031922_0_2_10"/>
<evidence type="ECO:0000256" key="5">
    <source>
        <dbReference type="ARBA" id="ARBA00005072"/>
    </source>
</evidence>
<dbReference type="Proteomes" id="UP000008641">
    <property type="component" value="Chromosome"/>
</dbReference>
<comment type="cofactor">
    <cofactor evidence="1 17">
        <name>pyridoxal 5'-phosphate</name>
        <dbReference type="ChEBI" id="CHEBI:597326"/>
    </cofactor>
</comment>
<protein>
    <recommendedName>
        <fullName evidence="18">Branched-chain-amino-acid aminotransferase</fullName>
        <ecNumber evidence="18">2.6.1.42</ecNumber>
    </recommendedName>
</protein>
<evidence type="ECO:0000256" key="13">
    <source>
        <dbReference type="ARBA" id="ARBA00048798"/>
    </source>
</evidence>
<dbReference type="STRING" id="865938.Weevi_1505"/>
<dbReference type="GO" id="GO:0052654">
    <property type="term" value="F:L-leucine-2-oxoglutarate transaminase activity"/>
    <property type="evidence" value="ECO:0007669"/>
    <property type="project" value="RHEA"/>
</dbReference>
<dbReference type="NCBIfam" id="NF009897">
    <property type="entry name" value="PRK13357.1"/>
    <property type="match status" value="1"/>
</dbReference>
<keyword evidence="20" id="KW-1185">Reference proteome</keyword>
<evidence type="ECO:0000256" key="9">
    <source>
        <dbReference type="ARBA" id="ARBA00022679"/>
    </source>
</evidence>
<dbReference type="Pfam" id="PF01063">
    <property type="entry name" value="Aminotran_4"/>
    <property type="match status" value="1"/>
</dbReference>
<evidence type="ECO:0000256" key="12">
    <source>
        <dbReference type="ARBA" id="ARBA00048212"/>
    </source>
</evidence>
<name>F0NYS4_WEEVC</name>
<dbReference type="UniPathway" id="UPA00049">
    <property type="reaction ID" value="UER00062"/>
</dbReference>
<comment type="catalytic activity">
    <reaction evidence="14 18">
        <text>L-leucine + 2-oxoglutarate = 4-methyl-2-oxopentanoate + L-glutamate</text>
        <dbReference type="Rhea" id="RHEA:18321"/>
        <dbReference type="ChEBI" id="CHEBI:16810"/>
        <dbReference type="ChEBI" id="CHEBI:17865"/>
        <dbReference type="ChEBI" id="CHEBI:29985"/>
        <dbReference type="ChEBI" id="CHEBI:57427"/>
        <dbReference type="EC" id="2.6.1.42"/>
    </reaction>
</comment>
<dbReference type="PROSITE" id="PS00770">
    <property type="entry name" value="AA_TRANSFER_CLASS_4"/>
    <property type="match status" value="1"/>
</dbReference>
<dbReference type="InterPro" id="IPR001544">
    <property type="entry name" value="Aminotrans_IV"/>
</dbReference>
<keyword evidence="10 17" id="KW-0663">Pyridoxal phosphate</keyword>
<dbReference type="EMBL" id="CP002455">
    <property type="protein sequence ID" value="ADX68205.1"/>
    <property type="molecule type" value="Genomic_DNA"/>
</dbReference>
<dbReference type="Gene3D" id="3.30.470.10">
    <property type="match status" value="1"/>
</dbReference>
<dbReference type="GO" id="GO:0052656">
    <property type="term" value="F:L-isoleucine-2-oxoglutarate transaminase activity"/>
    <property type="evidence" value="ECO:0007669"/>
    <property type="project" value="RHEA"/>
</dbReference>
<dbReference type="Gene3D" id="3.20.10.10">
    <property type="entry name" value="D-amino Acid Aminotransferase, subunit A, domain 2"/>
    <property type="match status" value="1"/>
</dbReference>
<dbReference type="UniPathway" id="UPA00048">
    <property type="reaction ID" value="UER00073"/>
</dbReference>
<dbReference type="GO" id="GO:0009099">
    <property type="term" value="P:L-valine biosynthetic process"/>
    <property type="evidence" value="ECO:0007669"/>
    <property type="project" value="UniProtKB-UniPathway"/>
</dbReference>
<evidence type="ECO:0000256" key="8">
    <source>
        <dbReference type="ARBA" id="ARBA00022605"/>
    </source>
</evidence>
<proteinExistence type="inferred from homology"/>
<comment type="catalytic activity">
    <reaction evidence="13 18">
        <text>L-isoleucine + 2-oxoglutarate = (S)-3-methyl-2-oxopentanoate + L-glutamate</text>
        <dbReference type="Rhea" id="RHEA:24801"/>
        <dbReference type="ChEBI" id="CHEBI:16810"/>
        <dbReference type="ChEBI" id="CHEBI:29985"/>
        <dbReference type="ChEBI" id="CHEBI:35146"/>
        <dbReference type="ChEBI" id="CHEBI:58045"/>
        <dbReference type="EC" id="2.6.1.42"/>
    </reaction>
</comment>
<dbReference type="eggNOG" id="COG0115">
    <property type="taxonomic scope" value="Bacteria"/>
</dbReference>
<dbReference type="GO" id="GO:0009098">
    <property type="term" value="P:L-leucine biosynthetic process"/>
    <property type="evidence" value="ECO:0007669"/>
    <property type="project" value="UniProtKB-UniPathway"/>
</dbReference>
<comment type="pathway">
    <text evidence="3">Amino-acid biosynthesis; L-isoleucine biosynthesis; L-isoleucine from 2-oxobutanoate: step 4/4.</text>
</comment>
<dbReference type="PANTHER" id="PTHR11825">
    <property type="entry name" value="SUBGROUP IIII AMINOTRANSFERASE"/>
    <property type="match status" value="1"/>
</dbReference>
<keyword evidence="11 18" id="KW-0100">Branched-chain amino acid biosynthesis</keyword>
<evidence type="ECO:0000256" key="18">
    <source>
        <dbReference type="RuleBase" id="RU004517"/>
    </source>
</evidence>
<dbReference type="KEGG" id="wvi:Weevi_1505"/>
<evidence type="ECO:0000313" key="20">
    <source>
        <dbReference type="Proteomes" id="UP000008641"/>
    </source>
</evidence>
<dbReference type="InterPro" id="IPR043132">
    <property type="entry name" value="BCAT-like_C"/>
</dbReference>
<feature type="modified residue" description="N6-(pyridoxal phosphate)lysine" evidence="15">
    <location>
        <position position="189"/>
    </location>
</feature>
<sequence length="355" mass="40503">MIIEKIPQTKFTEKVFESTTFGKDFTDHMLIAKYKDGKWSEPKIMPYQPIELTPAAMVFHYGQAIFEGMKAYKNEDDEVFIFRPQKNFKRFNKSAVRLNMPEVPKEIFMDGLKALIDLDRQWVPKKEGTSLYLRPTMFATEEAITARSSNEFTFVILMAYSPSYYTKRLSVKIADYYSRSAPGGVGFAKCAGNYAGSFYPTEQAKLEGYDQVIWTDSISHKFIEEAGTMNVFVRIGDTLLTAPTSERILDGVTRDSIIQLAKDNGYDIEVRPVSVEEMYEAYQKGELKEVFGVGTAVVVNVYDAVGFGDERCQLPNISDEDSYGMQLKKKLNDIQFGKVEDPYGWRVKVEEHQTV</sequence>
<dbReference type="OrthoDB" id="9804984at2"/>
<dbReference type="CDD" id="cd01557">
    <property type="entry name" value="BCAT_beta_family"/>
    <property type="match status" value="1"/>
</dbReference>
<comment type="function">
    <text evidence="2">Acts on leucine, isoleucine and valine.</text>
</comment>
<evidence type="ECO:0000256" key="4">
    <source>
        <dbReference type="ARBA" id="ARBA00004931"/>
    </source>
</evidence>
<dbReference type="SUPFAM" id="SSF56752">
    <property type="entry name" value="D-aminoacid aminotransferase-like PLP-dependent enzymes"/>
    <property type="match status" value="1"/>
</dbReference>
<dbReference type="NCBIfam" id="TIGR01123">
    <property type="entry name" value="ilvE_II"/>
    <property type="match status" value="1"/>
</dbReference>
<dbReference type="GO" id="GO:0052655">
    <property type="term" value="F:L-valine-2-oxoglutarate transaminase activity"/>
    <property type="evidence" value="ECO:0007669"/>
    <property type="project" value="RHEA"/>
</dbReference>
<organism evidence="19 20">
    <name type="scientific">Weeksella virosa (strain ATCC 43766 / DSM 16922 / JCM 21250 / CCUG 30538 / CDC 9751 / IAM 14551 / NBRC 16016 / NCTC 11634 / CL345/78)</name>
    <dbReference type="NCBI Taxonomy" id="865938"/>
    <lineage>
        <taxon>Bacteria</taxon>
        <taxon>Pseudomonadati</taxon>
        <taxon>Bacteroidota</taxon>
        <taxon>Flavobacteriia</taxon>
        <taxon>Flavobacteriales</taxon>
        <taxon>Weeksellaceae</taxon>
        <taxon>Weeksella</taxon>
    </lineage>
</organism>
<evidence type="ECO:0000256" key="7">
    <source>
        <dbReference type="ARBA" id="ARBA00022576"/>
    </source>
</evidence>
<comment type="catalytic activity">
    <reaction evidence="12 18">
        <text>L-valine + 2-oxoglutarate = 3-methyl-2-oxobutanoate + L-glutamate</text>
        <dbReference type="Rhea" id="RHEA:24813"/>
        <dbReference type="ChEBI" id="CHEBI:11851"/>
        <dbReference type="ChEBI" id="CHEBI:16810"/>
        <dbReference type="ChEBI" id="CHEBI:29985"/>
        <dbReference type="ChEBI" id="CHEBI:57762"/>
        <dbReference type="EC" id="2.6.1.42"/>
    </reaction>
</comment>
<dbReference type="PIRSF" id="PIRSF006468">
    <property type="entry name" value="BCAT1"/>
    <property type="match status" value="1"/>
</dbReference>
<dbReference type="InterPro" id="IPR043131">
    <property type="entry name" value="BCAT-like_N"/>
</dbReference>
<evidence type="ECO:0000256" key="10">
    <source>
        <dbReference type="ARBA" id="ARBA00022898"/>
    </source>
</evidence>
<keyword evidence="8 18" id="KW-0028">Amino-acid biosynthesis</keyword>
<dbReference type="InterPro" id="IPR018300">
    <property type="entry name" value="Aminotrans_IV_CS"/>
</dbReference>
<dbReference type="AlphaFoldDB" id="F0NYS4"/>
<dbReference type="InterPro" id="IPR036038">
    <property type="entry name" value="Aminotransferase-like"/>
</dbReference>
<evidence type="ECO:0000256" key="2">
    <source>
        <dbReference type="ARBA" id="ARBA00003109"/>
    </source>
</evidence>
<dbReference type="EC" id="2.6.1.42" evidence="18"/>
<accession>F0NYS4</accession>
<comment type="pathway">
    <text evidence="4">Amino-acid biosynthesis; L-valine biosynthesis; L-valine from pyruvate: step 4/4.</text>
</comment>
<keyword evidence="7 18" id="KW-0032">Aminotransferase</keyword>
<dbReference type="UniPathway" id="UPA00047">
    <property type="reaction ID" value="UER00058"/>
</dbReference>